<protein>
    <recommendedName>
        <fullName evidence="4">G-protein coupled receptors family 1 profile domain-containing protein</fullName>
    </recommendedName>
</protein>
<feature type="transmembrane region" description="Helical" evidence="1">
    <location>
        <begin position="140"/>
        <end position="159"/>
    </location>
</feature>
<keyword evidence="1" id="KW-1133">Transmembrane helix</keyword>
<evidence type="ECO:0000313" key="2">
    <source>
        <dbReference type="EMBL" id="EYC03609.1"/>
    </source>
</evidence>
<feature type="transmembrane region" description="Helical" evidence="1">
    <location>
        <begin position="56"/>
        <end position="74"/>
    </location>
</feature>
<feature type="transmembrane region" description="Helical" evidence="1">
    <location>
        <begin position="258"/>
        <end position="286"/>
    </location>
</feature>
<evidence type="ECO:0000313" key="3">
    <source>
        <dbReference type="Proteomes" id="UP000024635"/>
    </source>
</evidence>
<gene>
    <name evidence="2" type="primary">Acey_s0093.g2685</name>
    <name evidence="2" type="synonym">Acey-T09B9.5</name>
    <name evidence="2" type="ORF">Y032_0093g2685</name>
</gene>
<feature type="transmembrane region" description="Helical" evidence="1">
    <location>
        <begin position="225"/>
        <end position="246"/>
    </location>
</feature>
<dbReference type="AlphaFoldDB" id="A0A016TKX5"/>
<accession>A0A016TKX5</accession>
<evidence type="ECO:0000256" key="1">
    <source>
        <dbReference type="SAM" id="Phobius"/>
    </source>
</evidence>
<sequence length="362" mass="40232">MQAEVDLSECTAALTEPHIWVLHILEVVLAVLAIITNCIMTVVAHSAVPVPYSQRRMLASVSLNFVLLAGYQFARNLFFGVSMYKPCVTMVTTITCKLHEFPLLFCYIHGAVLVCIVAIQTLAPMKPNHRSFRWTSTCSVWQSALIVVCIAATLVFTAFDHDVDPKNMGQCSILLALRDRDLAFCLVTLLIVLHSTAVAIITASSRRLSNKMSSSACMTISLKDVIKIETVMWLTSLFFSGCFVVYRHVITDNCEECILIALELSFIILPLAIAFLHPMLIIWFVFPMRDAAVRVYPCLRSILPEYAMVPPPPVSRRIPGKAVSPLTDTVSSTVDLHQRQPVKVALPDNDDVAETSFQMDKV</sequence>
<organism evidence="2 3">
    <name type="scientific">Ancylostoma ceylanicum</name>
    <dbReference type="NCBI Taxonomy" id="53326"/>
    <lineage>
        <taxon>Eukaryota</taxon>
        <taxon>Metazoa</taxon>
        <taxon>Ecdysozoa</taxon>
        <taxon>Nematoda</taxon>
        <taxon>Chromadorea</taxon>
        <taxon>Rhabditida</taxon>
        <taxon>Rhabditina</taxon>
        <taxon>Rhabditomorpha</taxon>
        <taxon>Strongyloidea</taxon>
        <taxon>Ancylostomatidae</taxon>
        <taxon>Ancylostomatinae</taxon>
        <taxon>Ancylostoma</taxon>
    </lineage>
</organism>
<dbReference type="EMBL" id="JARK01001429">
    <property type="protein sequence ID" value="EYC03609.1"/>
    <property type="molecule type" value="Genomic_DNA"/>
</dbReference>
<feature type="transmembrane region" description="Helical" evidence="1">
    <location>
        <begin position="20"/>
        <end position="44"/>
    </location>
</feature>
<keyword evidence="3" id="KW-1185">Reference proteome</keyword>
<comment type="caution">
    <text evidence="2">The sequence shown here is derived from an EMBL/GenBank/DDBJ whole genome shotgun (WGS) entry which is preliminary data.</text>
</comment>
<feature type="transmembrane region" description="Helical" evidence="1">
    <location>
        <begin position="182"/>
        <end position="204"/>
    </location>
</feature>
<name>A0A016TKX5_9BILA</name>
<feature type="transmembrane region" description="Helical" evidence="1">
    <location>
        <begin position="101"/>
        <end position="119"/>
    </location>
</feature>
<keyword evidence="1" id="KW-0812">Transmembrane</keyword>
<reference evidence="3" key="1">
    <citation type="journal article" date="2015" name="Nat. Genet.">
        <title>The genome and transcriptome of the zoonotic hookworm Ancylostoma ceylanicum identify infection-specific gene families.</title>
        <authorList>
            <person name="Schwarz E.M."/>
            <person name="Hu Y."/>
            <person name="Antoshechkin I."/>
            <person name="Miller M.M."/>
            <person name="Sternberg P.W."/>
            <person name="Aroian R.V."/>
        </authorList>
    </citation>
    <scope>NUCLEOTIDE SEQUENCE</scope>
    <source>
        <strain evidence="3">HY135</strain>
    </source>
</reference>
<evidence type="ECO:0008006" key="4">
    <source>
        <dbReference type="Google" id="ProtNLM"/>
    </source>
</evidence>
<dbReference type="Proteomes" id="UP000024635">
    <property type="component" value="Unassembled WGS sequence"/>
</dbReference>
<dbReference type="OrthoDB" id="5801935at2759"/>
<keyword evidence="1" id="KW-0472">Membrane</keyword>
<proteinExistence type="predicted"/>